<reference evidence="3 4" key="1">
    <citation type="submission" date="2020-10" db="EMBL/GenBank/DDBJ databases">
        <title>Phylogeny of dyella-like bacteria.</title>
        <authorList>
            <person name="Fu J."/>
        </authorList>
    </citation>
    <scope>NUCLEOTIDE SEQUENCE [LARGE SCALE GENOMIC DNA]</scope>
    <source>
        <strain evidence="3 4">JP1</strain>
    </source>
</reference>
<dbReference type="Proteomes" id="UP001620461">
    <property type="component" value="Unassembled WGS sequence"/>
</dbReference>
<dbReference type="NCBIfam" id="TIGR01730">
    <property type="entry name" value="RND_mfp"/>
    <property type="match status" value="1"/>
</dbReference>
<gene>
    <name evidence="3" type="ORF">ISP15_09290</name>
</gene>
<evidence type="ECO:0000313" key="3">
    <source>
        <dbReference type="EMBL" id="MFK2900529.1"/>
    </source>
</evidence>
<keyword evidence="4" id="KW-1185">Reference proteome</keyword>
<comment type="similarity">
    <text evidence="1">Belongs to the membrane fusion protein (MFP) (TC 8.A.1) family.</text>
</comment>
<evidence type="ECO:0000313" key="4">
    <source>
        <dbReference type="Proteomes" id="UP001620461"/>
    </source>
</evidence>
<proteinExistence type="inferred from homology"/>
<feature type="chain" id="PRO_5047543123" evidence="2">
    <location>
        <begin position="19"/>
        <end position="345"/>
    </location>
</feature>
<dbReference type="Gene3D" id="1.10.287.470">
    <property type="entry name" value="Helix hairpin bin"/>
    <property type="match status" value="1"/>
</dbReference>
<dbReference type="PANTHER" id="PTHR30469">
    <property type="entry name" value="MULTIDRUG RESISTANCE PROTEIN MDTA"/>
    <property type="match status" value="1"/>
</dbReference>
<keyword evidence="2" id="KW-0732">Signal</keyword>
<name>A0ABW8JHE7_9GAMM</name>
<evidence type="ECO:0000256" key="1">
    <source>
        <dbReference type="ARBA" id="ARBA00009477"/>
    </source>
</evidence>
<dbReference type="Gene3D" id="2.40.30.170">
    <property type="match status" value="1"/>
</dbReference>
<comment type="caution">
    <text evidence="3">The sequence shown here is derived from an EMBL/GenBank/DDBJ whole genome shotgun (WGS) entry which is preliminary data.</text>
</comment>
<dbReference type="Gene3D" id="2.40.420.20">
    <property type="match status" value="1"/>
</dbReference>
<dbReference type="RefSeq" id="WP_404546988.1">
    <property type="nucleotide sequence ID" value="NZ_JADIKJ010000009.1"/>
</dbReference>
<dbReference type="PROSITE" id="PS51257">
    <property type="entry name" value="PROKAR_LIPOPROTEIN"/>
    <property type="match status" value="1"/>
</dbReference>
<evidence type="ECO:0000256" key="2">
    <source>
        <dbReference type="SAM" id="SignalP"/>
    </source>
</evidence>
<sequence length="345" mass="35970">MTRLAFKLLMAGLVTLLAACRSDDTPEAAPTASVRAKLIRQGDLPHIVSAYGSAVAANDASVTLSVQAMGRVGRWLVAPGAAVHQRQALLRFDLAPSALSAYQQALSAVRAATSARAHLAALLSQQLATRDQLDQADKSLGDAETTLAALRKEQGDSASLTLYAPCDGVVQSIDATHGEVLAPGVALLTLIKKDGLVAQLGLERSDQNVVHDGDSVTLQSIEGAQSWQGTVLSVGQVLDPHTHQLDVIVSAQGTLLAGEALRGDIVAGSWHGWLVPRDAVLGDDQHVLFQLDGLRAVRVPVTLVGESDHTSVVSGAIDGSRPLVVVGADQLDDGMAVRVDKNVTP</sequence>
<dbReference type="InterPro" id="IPR006143">
    <property type="entry name" value="RND_pump_MFP"/>
</dbReference>
<accession>A0ABW8JHE7</accession>
<dbReference type="EMBL" id="JADIKJ010000009">
    <property type="protein sequence ID" value="MFK2900529.1"/>
    <property type="molecule type" value="Genomic_DNA"/>
</dbReference>
<dbReference type="Gene3D" id="2.40.50.100">
    <property type="match status" value="1"/>
</dbReference>
<protein>
    <submittedName>
        <fullName evidence="3">Efflux RND transporter periplasmic adaptor subunit</fullName>
    </submittedName>
</protein>
<dbReference type="SUPFAM" id="SSF111369">
    <property type="entry name" value="HlyD-like secretion proteins"/>
    <property type="match status" value="1"/>
</dbReference>
<feature type="signal peptide" evidence="2">
    <location>
        <begin position="1"/>
        <end position="18"/>
    </location>
</feature>
<organism evidence="3 4">
    <name type="scientific">Dyella jejuensis</name>
    <dbReference type="NCBI Taxonomy" id="1432009"/>
    <lineage>
        <taxon>Bacteria</taxon>
        <taxon>Pseudomonadati</taxon>
        <taxon>Pseudomonadota</taxon>
        <taxon>Gammaproteobacteria</taxon>
        <taxon>Lysobacterales</taxon>
        <taxon>Rhodanobacteraceae</taxon>
        <taxon>Dyella</taxon>
    </lineage>
</organism>